<comment type="caution">
    <text evidence="1">The sequence shown here is derived from an EMBL/GenBank/DDBJ whole genome shotgun (WGS) entry which is preliminary data.</text>
</comment>
<protein>
    <recommendedName>
        <fullName evidence="3">Aminotransferase-like plant mobile domain-containing protein</fullName>
    </recommendedName>
</protein>
<sequence length="125" mass="14885">MAQPTLEEIAAVDRNIMYRLDSIAHVSRNVNREPIRCLSTVRRQQPMYLDPRAEPYLERAGLLPLARLCDAWFKVDEPLISAFVERWRPETHSFHMPWRVHHHPGGRSLPVRVTDRWRTCYWMPL</sequence>
<reference evidence="1 2" key="1">
    <citation type="journal article" date="2023" name="Plants (Basel)">
        <title>Bridging the Gap: Combining Genomics and Transcriptomics Approaches to Understand Stylosanthes scabra, an Orphan Legume from the Brazilian Caatinga.</title>
        <authorList>
            <person name="Ferreira-Neto J.R.C."/>
            <person name="da Silva M.D."/>
            <person name="Binneck E."/>
            <person name="de Melo N.F."/>
            <person name="da Silva R.H."/>
            <person name="de Melo A.L.T.M."/>
            <person name="Pandolfi V."/>
            <person name="Bustamante F.O."/>
            <person name="Brasileiro-Vidal A.C."/>
            <person name="Benko-Iseppon A.M."/>
        </authorList>
    </citation>
    <scope>NUCLEOTIDE SEQUENCE [LARGE SCALE GENOMIC DNA]</scope>
    <source>
        <tissue evidence="1">Leaves</tissue>
    </source>
</reference>
<dbReference type="PANTHER" id="PTHR46033">
    <property type="entry name" value="PROTEIN MAIN-LIKE 2"/>
    <property type="match status" value="1"/>
</dbReference>
<organism evidence="1 2">
    <name type="scientific">Stylosanthes scabra</name>
    <dbReference type="NCBI Taxonomy" id="79078"/>
    <lineage>
        <taxon>Eukaryota</taxon>
        <taxon>Viridiplantae</taxon>
        <taxon>Streptophyta</taxon>
        <taxon>Embryophyta</taxon>
        <taxon>Tracheophyta</taxon>
        <taxon>Spermatophyta</taxon>
        <taxon>Magnoliopsida</taxon>
        <taxon>eudicotyledons</taxon>
        <taxon>Gunneridae</taxon>
        <taxon>Pentapetalae</taxon>
        <taxon>rosids</taxon>
        <taxon>fabids</taxon>
        <taxon>Fabales</taxon>
        <taxon>Fabaceae</taxon>
        <taxon>Papilionoideae</taxon>
        <taxon>50 kb inversion clade</taxon>
        <taxon>dalbergioids sensu lato</taxon>
        <taxon>Dalbergieae</taxon>
        <taxon>Pterocarpus clade</taxon>
        <taxon>Stylosanthes</taxon>
    </lineage>
</organism>
<evidence type="ECO:0000313" key="1">
    <source>
        <dbReference type="EMBL" id="MED6113840.1"/>
    </source>
</evidence>
<dbReference type="Proteomes" id="UP001341840">
    <property type="component" value="Unassembled WGS sequence"/>
</dbReference>
<proteinExistence type="predicted"/>
<evidence type="ECO:0008006" key="3">
    <source>
        <dbReference type="Google" id="ProtNLM"/>
    </source>
</evidence>
<keyword evidence="2" id="KW-1185">Reference proteome</keyword>
<gene>
    <name evidence="1" type="ORF">PIB30_074619</name>
</gene>
<accession>A0ABU6QQ94</accession>
<dbReference type="InterPro" id="IPR044824">
    <property type="entry name" value="MAIN-like"/>
</dbReference>
<dbReference type="EMBL" id="JASCZI010000932">
    <property type="protein sequence ID" value="MED6113840.1"/>
    <property type="molecule type" value="Genomic_DNA"/>
</dbReference>
<dbReference type="PANTHER" id="PTHR46033:SF8">
    <property type="entry name" value="PROTEIN MAINTENANCE OF MERISTEMS-LIKE"/>
    <property type="match status" value="1"/>
</dbReference>
<name>A0ABU6QQ94_9FABA</name>
<evidence type="ECO:0000313" key="2">
    <source>
        <dbReference type="Proteomes" id="UP001341840"/>
    </source>
</evidence>